<reference evidence="5" key="1">
    <citation type="submission" date="2017-01" db="EMBL/GenBank/DDBJ databases">
        <authorList>
            <person name="Varghese N."/>
            <person name="Submissions S."/>
        </authorList>
    </citation>
    <scope>NUCLEOTIDE SEQUENCE [LARGE SCALE GENOMIC DNA]</scope>
    <source>
        <strain evidence="5">DSM 21768</strain>
    </source>
</reference>
<dbReference type="Pfam" id="PF26079">
    <property type="entry name" value="Baseplate_J_C"/>
    <property type="match status" value="1"/>
</dbReference>
<dbReference type="Pfam" id="PF04865">
    <property type="entry name" value="Baseplate_J"/>
    <property type="match status" value="1"/>
</dbReference>
<accession>A0A1N7DIR5</accession>
<dbReference type="InterPro" id="IPR058530">
    <property type="entry name" value="Baseplate_J-like_C"/>
</dbReference>
<dbReference type="InterPro" id="IPR006949">
    <property type="entry name" value="Barrel_Baseplate_J-like"/>
</dbReference>
<gene>
    <name evidence="4" type="ORF">SAMN02745664_101298</name>
</gene>
<dbReference type="PANTHER" id="PTHR35862:SF1">
    <property type="entry name" value="FELS-2 PROPHAGE PROTEIN"/>
    <property type="match status" value="1"/>
</dbReference>
<name>A0A1N7DIR5_9GAMM</name>
<dbReference type="AlphaFoldDB" id="A0A1N7DIR5"/>
<evidence type="ECO:0000313" key="5">
    <source>
        <dbReference type="Proteomes" id="UP000187495"/>
    </source>
</evidence>
<evidence type="ECO:0000259" key="2">
    <source>
        <dbReference type="Pfam" id="PF26078"/>
    </source>
</evidence>
<dbReference type="RefSeq" id="WP_076554462.1">
    <property type="nucleotide sequence ID" value="NZ_FTNU01000001.1"/>
</dbReference>
<dbReference type="STRING" id="34061.B0189_01795"/>
<evidence type="ECO:0000259" key="3">
    <source>
        <dbReference type="Pfam" id="PF26079"/>
    </source>
</evidence>
<dbReference type="PANTHER" id="PTHR35862">
    <property type="entry name" value="FELS-2 PROPHAGE PROTEIN"/>
    <property type="match status" value="1"/>
</dbReference>
<dbReference type="PIRSF" id="PIRSF020481">
    <property type="entry name" value="BAP"/>
    <property type="match status" value="1"/>
</dbReference>
<dbReference type="Pfam" id="PF26078">
    <property type="entry name" value="Baseplate_J_M"/>
    <property type="match status" value="1"/>
</dbReference>
<organism evidence="4 5">
    <name type="scientific">Moraxella cuniculi DSM 21768</name>
    <dbReference type="NCBI Taxonomy" id="1122245"/>
    <lineage>
        <taxon>Bacteria</taxon>
        <taxon>Pseudomonadati</taxon>
        <taxon>Pseudomonadota</taxon>
        <taxon>Gammaproteobacteria</taxon>
        <taxon>Moraxellales</taxon>
        <taxon>Moraxellaceae</taxon>
        <taxon>Moraxella</taxon>
    </lineage>
</organism>
<evidence type="ECO:0000259" key="1">
    <source>
        <dbReference type="Pfam" id="PF04865"/>
    </source>
</evidence>
<proteinExistence type="predicted"/>
<dbReference type="Proteomes" id="UP000187495">
    <property type="component" value="Unassembled WGS sequence"/>
</dbReference>
<dbReference type="InterPro" id="IPR014507">
    <property type="entry name" value="Baseplate_assembly_J_pred"/>
</dbReference>
<feature type="domain" description="Baseplate J-like C-terminal" evidence="3">
    <location>
        <begin position="293"/>
        <end position="371"/>
    </location>
</feature>
<sequence>MALPKRENLKIVNDDIGTILSETIKDYENRAGKVLQPAHIERLLINTFAYRELLLRKQLNEAYRQQHIPYATGLMLDVAGADFGTHRLNAQPADTVLEFSVSPSEIGNLTIQIAKGTQVLAGNIAFAAKEGGQLTQNNPSICLNATCTQAGTVGNGYAVGQINTLATRPHPTIAISVKNITISQNGSDVENDDSYRERIMLAFERFSNAGSKGAYAYFARSVSQEIIDVYVGNATDREGQPIGGTVAVHLLGRTMPVSDNLIRAVNKALNDEKVRPLCDTVTVNSAKVVNFTLNAELITFTGTNTDEILENAKSAFESYQQQAQSQLGQDIVPLNIAKTLQVAGVYDVRLISPSLTNINDDTVAICNHINIRIVEQTDG</sequence>
<dbReference type="InterPro" id="IPR058531">
    <property type="entry name" value="Baseplate_J_M"/>
</dbReference>
<feature type="domain" description="Baseplate protein J-like barrel" evidence="1">
    <location>
        <begin position="108"/>
        <end position="186"/>
    </location>
</feature>
<protein>
    <submittedName>
        <fullName evidence="4">Phage-related baseplate assembly protein</fullName>
    </submittedName>
</protein>
<feature type="domain" description="Baseplate J-like central" evidence="2">
    <location>
        <begin position="207"/>
        <end position="284"/>
    </location>
</feature>
<evidence type="ECO:0000313" key="4">
    <source>
        <dbReference type="EMBL" id="SIR75700.1"/>
    </source>
</evidence>
<dbReference type="InterPro" id="IPR052726">
    <property type="entry name" value="Phage_Baseplate_Hub"/>
</dbReference>
<keyword evidence="5" id="KW-1185">Reference proteome</keyword>
<dbReference type="EMBL" id="FTNU01000001">
    <property type="protein sequence ID" value="SIR75700.1"/>
    <property type="molecule type" value="Genomic_DNA"/>
</dbReference>